<comment type="caution">
    <text evidence="2">The sequence shown here is derived from an EMBL/GenBank/DDBJ whole genome shotgun (WGS) entry which is preliminary data.</text>
</comment>
<dbReference type="InterPro" id="IPR001584">
    <property type="entry name" value="Integrase_cat-core"/>
</dbReference>
<evidence type="ECO:0000313" key="2">
    <source>
        <dbReference type="EMBL" id="KAJ8379605.1"/>
    </source>
</evidence>
<dbReference type="InterPro" id="IPR036397">
    <property type="entry name" value="RNaseH_sf"/>
</dbReference>
<name>A0A9Q1JCA4_SYNKA</name>
<organism evidence="2 3">
    <name type="scientific">Synaphobranchus kaupii</name>
    <name type="common">Kaup's arrowtooth eel</name>
    <dbReference type="NCBI Taxonomy" id="118154"/>
    <lineage>
        <taxon>Eukaryota</taxon>
        <taxon>Metazoa</taxon>
        <taxon>Chordata</taxon>
        <taxon>Craniata</taxon>
        <taxon>Vertebrata</taxon>
        <taxon>Euteleostomi</taxon>
        <taxon>Actinopterygii</taxon>
        <taxon>Neopterygii</taxon>
        <taxon>Teleostei</taxon>
        <taxon>Anguilliformes</taxon>
        <taxon>Synaphobranchidae</taxon>
        <taxon>Synaphobranchus</taxon>
    </lineage>
</organism>
<dbReference type="GO" id="GO:0015074">
    <property type="term" value="P:DNA integration"/>
    <property type="evidence" value="ECO:0007669"/>
    <property type="project" value="InterPro"/>
</dbReference>
<dbReference type="Gene3D" id="3.30.420.10">
    <property type="entry name" value="Ribonuclease H-like superfamily/Ribonuclease H"/>
    <property type="match status" value="1"/>
</dbReference>
<dbReference type="PANTHER" id="PTHR37984:SF15">
    <property type="entry name" value="INTEGRASE CATALYTIC DOMAIN-CONTAINING PROTEIN"/>
    <property type="match status" value="1"/>
</dbReference>
<feature type="domain" description="Integrase catalytic" evidence="1">
    <location>
        <begin position="2"/>
        <end position="169"/>
    </location>
</feature>
<evidence type="ECO:0000259" key="1">
    <source>
        <dbReference type="PROSITE" id="PS50994"/>
    </source>
</evidence>
<protein>
    <recommendedName>
        <fullName evidence="1">Integrase catalytic domain-containing protein</fullName>
    </recommendedName>
</protein>
<dbReference type="OrthoDB" id="6021377at2759"/>
<dbReference type="InterPro" id="IPR036834">
    <property type="entry name" value="Bcl-2-like_sf"/>
</dbReference>
<sequence length="179" mass="20336">MLEVLPQLKECVGEYVERVICPEIRDKGGWSGFISRFSKKQDLEGQWPEAYAIPFQEVPVVAECLVSRIGVPNELHGNQGRNFESQVFAEVCHLISIKKTHTTPLHPQSDGLVVPFSQMLLTSYHQHDWDLHLLFVLLAYRSAVHRLHPAALMFGRELWTPVELVLDRPSDSSPRLAVS</sequence>
<dbReference type="InterPro" id="IPR050951">
    <property type="entry name" value="Retrovirus_Pol_polyprotein"/>
</dbReference>
<dbReference type="GO" id="GO:0042981">
    <property type="term" value="P:regulation of apoptotic process"/>
    <property type="evidence" value="ECO:0007669"/>
    <property type="project" value="InterPro"/>
</dbReference>
<accession>A0A9Q1JCA4</accession>
<evidence type="ECO:0000313" key="3">
    <source>
        <dbReference type="Proteomes" id="UP001152622"/>
    </source>
</evidence>
<reference evidence="2" key="1">
    <citation type="journal article" date="2023" name="Science">
        <title>Genome structures resolve the early diversification of teleost fishes.</title>
        <authorList>
            <person name="Parey E."/>
            <person name="Louis A."/>
            <person name="Montfort J."/>
            <person name="Bouchez O."/>
            <person name="Roques C."/>
            <person name="Iampietro C."/>
            <person name="Lluch J."/>
            <person name="Castinel A."/>
            <person name="Donnadieu C."/>
            <person name="Desvignes T."/>
            <person name="Floi Bucao C."/>
            <person name="Jouanno E."/>
            <person name="Wen M."/>
            <person name="Mejri S."/>
            <person name="Dirks R."/>
            <person name="Jansen H."/>
            <person name="Henkel C."/>
            <person name="Chen W.J."/>
            <person name="Zahm M."/>
            <person name="Cabau C."/>
            <person name="Klopp C."/>
            <person name="Thompson A.W."/>
            <person name="Robinson-Rechavi M."/>
            <person name="Braasch I."/>
            <person name="Lecointre G."/>
            <person name="Bobe J."/>
            <person name="Postlethwait J.H."/>
            <person name="Berthelot C."/>
            <person name="Roest Crollius H."/>
            <person name="Guiguen Y."/>
        </authorList>
    </citation>
    <scope>NUCLEOTIDE SEQUENCE</scope>
    <source>
        <strain evidence="2">WJC10195</strain>
    </source>
</reference>
<dbReference type="AlphaFoldDB" id="A0A9Q1JCA4"/>
<dbReference type="Gene3D" id="1.10.437.10">
    <property type="entry name" value="Blc2-like"/>
    <property type="match status" value="1"/>
</dbReference>
<dbReference type="GO" id="GO:0003676">
    <property type="term" value="F:nucleic acid binding"/>
    <property type="evidence" value="ECO:0007669"/>
    <property type="project" value="InterPro"/>
</dbReference>
<keyword evidence="3" id="KW-1185">Reference proteome</keyword>
<dbReference type="SUPFAM" id="SSF53098">
    <property type="entry name" value="Ribonuclease H-like"/>
    <property type="match status" value="1"/>
</dbReference>
<proteinExistence type="predicted"/>
<dbReference type="EMBL" id="JAINUF010000001">
    <property type="protein sequence ID" value="KAJ8379605.1"/>
    <property type="molecule type" value="Genomic_DNA"/>
</dbReference>
<dbReference type="PROSITE" id="PS50994">
    <property type="entry name" value="INTEGRASE"/>
    <property type="match status" value="1"/>
</dbReference>
<dbReference type="SUPFAM" id="SSF56854">
    <property type="entry name" value="Bcl-2 inhibitors of programmed cell death"/>
    <property type="match status" value="1"/>
</dbReference>
<dbReference type="PANTHER" id="PTHR37984">
    <property type="entry name" value="PROTEIN CBG26694"/>
    <property type="match status" value="1"/>
</dbReference>
<gene>
    <name evidence="2" type="ORF">SKAU_G00003830</name>
</gene>
<dbReference type="InterPro" id="IPR012337">
    <property type="entry name" value="RNaseH-like_sf"/>
</dbReference>
<dbReference type="Proteomes" id="UP001152622">
    <property type="component" value="Chromosome 1"/>
</dbReference>